<dbReference type="PaxDb" id="273116-14324728"/>
<dbReference type="GO" id="GO:0005829">
    <property type="term" value="C:cytosol"/>
    <property type="evidence" value="ECO:0007669"/>
    <property type="project" value="TreeGrafter"/>
</dbReference>
<evidence type="ECO:0000259" key="5">
    <source>
        <dbReference type="Pfam" id="PF08543"/>
    </source>
</evidence>
<keyword evidence="7" id="KW-1185">Reference proteome</keyword>
<keyword evidence="1" id="KW-0808">Transferase</keyword>
<reference evidence="6 7" key="1">
    <citation type="journal article" date="1999" name="Proc. Jpn. Acad.">
        <title>Determination of the complete genomic DNA sequence of Thermoplasma volvanium GSS1.</title>
        <authorList>
            <person name="Kawashima T."/>
            <person name="Yamamoto Y."/>
            <person name="Aramaki H."/>
            <person name="Nunoshiba T."/>
            <person name="Kawamoto T."/>
            <person name="Watanabe K."/>
            <person name="Yamazaki M."/>
            <person name="Kanehori K."/>
            <person name="Amano N."/>
            <person name="Ohya Y."/>
            <person name="Makino K."/>
            <person name="Suzuki M."/>
        </authorList>
    </citation>
    <scope>NUCLEOTIDE SEQUENCE [LARGE SCALE GENOMIC DNA]</scope>
    <source>
        <strain evidence="7">ATCC 51530 / DSM 4299 / JCM 9571 / NBRC 15438 / GSS1</strain>
    </source>
</reference>
<accession>Q97BE3</accession>
<dbReference type="Gene3D" id="3.40.1190.20">
    <property type="match status" value="1"/>
</dbReference>
<evidence type="ECO:0000256" key="4">
    <source>
        <dbReference type="ARBA" id="ARBA00022840"/>
    </source>
</evidence>
<dbReference type="Pfam" id="PF08543">
    <property type="entry name" value="Phos_pyr_kin"/>
    <property type="match status" value="1"/>
</dbReference>
<evidence type="ECO:0000256" key="1">
    <source>
        <dbReference type="ARBA" id="ARBA00022679"/>
    </source>
</evidence>
<dbReference type="KEGG" id="tvo:TVG0501372"/>
<dbReference type="SUPFAM" id="SSF53613">
    <property type="entry name" value="Ribokinase-like"/>
    <property type="match status" value="1"/>
</dbReference>
<dbReference type="CDD" id="cd01169">
    <property type="entry name" value="HMPP_kinase"/>
    <property type="match status" value="1"/>
</dbReference>
<protein>
    <submittedName>
        <fullName evidence="6">Phosphomethylpyrimidine kinase</fullName>
    </submittedName>
</protein>
<dbReference type="Proteomes" id="UP000001017">
    <property type="component" value="Chromosome"/>
</dbReference>
<dbReference type="OrthoDB" id="43786at2157"/>
<dbReference type="FunFam" id="3.40.1190.20:FF:000003">
    <property type="entry name" value="Phosphomethylpyrimidine kinase ThiD"/>
    <property type="match status" value="1"/>
</dbReference>
<proteinExistence type="predicted"/>
<dbReference type="eggNOG" id="arCOG00020">
    <property type="taxonomic scope" value="Archaea"/>
</dbReference>
<dbReference type="InterPro" id="IPR004399">
    <property type="entry name" value="HMP/HMP-P_kinase_dom"/>
</dbReference>
<dbReference type="PhylomeDB" id="Q97BE3"/>
<dbReference type="PANTHER" id="PTHR20858:SF17">
    <property type="entry name" value="HYDROXYMETHYLPYRIMIDINE_PHOSPHOMETHYLPYRIMIDINE KINASE THI20-RELATED"/>
    <property type="match status" value="1"/>
</dbReference>
<reference evidence="6 7" key="2">
    <citation type="journal article" date="2000" name="Proc. Natl. Acad. Sci. U.S.A.">
        <title>Archaeal adaptation to higher temperatures revealed by genomic sequence of Thermoplasma volcanium.</title>
        <authorList>
            <person name="Kawashima T."/>
            <person name="Amano N."/>
            <person name="Koike H."/>
            <person name="Makino S."/>
            <person name="Higuchi S."/>
            <person name="Kawashima-Ohya Y."/>
            <person name="Watanabe K."/>
            <person name="Yamazaki M."/>
            <person name="Kanehori K."/>
            <person name="Kawamoto T."/>
            <person name="Nunoshiba T."/>
            <person name="Yamamoto Y."/>
            <person name="Aramaki H."/>
            <person name="Makino K."/>
            <person name="Suzuki M."/>
        </authorList>
    </citation>
    <scope>NUCLEOTIDE SEQUENCE [LARGE SCALE GENOMIC DNA]</scope>
    <source>
        <strain evidence="7">ATCC 51530 / DSM 4299 / JCM 9571 / NBRC 15438 / GSS1</strain>
    </source>
</reference>
<keyword evidence="3 6" id="KW-0418">Kinase</keyword>
<dbReference type="RefSeq" id="WP_010916771.1">
    <property type="nucleotide sequence ID" value="NC_002689.2"/>
</dbReference>
<gene>
    <name evidence="6" type="ORF">TVG0501372</name>
</gene>
<dbReference type="GeneID" id="1441029"/>
<dbReference type="NCBIfam" id="TIGR00097">
    <property type="entry name" value="HMP-P_kinase"/>
    <property type="match status" value="1"/>
</dbReference>
<sequence>MPIPKALTIAGSDSGGGAGIQADLKTFNSLSVFGMSVITAVTAQNSYEVSGILPVPPEFVKLQIDTVAKDIKVDGAKTGMLFSSEIIKVVTGSIKDYSIKPVIVDPVMVSKSNARLLREDAIESLIKYLLPESTIVTPNIPEAEILASMSISTIEDMKAAAEKIGTEIGLKVLVKGGHFNGPPIDIYYDGSNILKFEGTRYETKNTHGTGDTLSSAILSFLIKGYREQEAIALGKEYVEGSIRNSFPTGSGFGSLCHWWRYGECHP</sequence>
<evidence type="ECO:0000313" key="7">
    <source>
        <dbReference type="Proteomes" id="UP000001017"/>
    </source>
</evidence>
<evidence type="ECO:0000256" key="2">
    <source>
        <dbReference type="ARBA" id="ARBA00022741"/>
    </source>
</evidence>
<evidence type="ECO:0000313" key="6">
    <source>
        <dbReference type="EMBL" id="BAB59655.1"/>
    </source>
</evidence>
<dbReference type="EMBL" id="BA000011">
    <property type="protein sequence ID" value="BAB59655.1"/>
    <property type="molecule type" value="Genomic_DNA"/>
</dbReference>
<keyword evidence="4" id="KW-0067">ATP-binding</keyword>
<dbReference type="InterPro" id="IPR029056">
    <property type="entry name" value="Ribokinase-like"/>
</dbReference>
<dbReference type="AlphaFoldDB" id="Q97BE3"/>
<feature type="domain" description="Pyridoxamine kinase/Phosphomethylpyrimidine kinase" evidence="5">
    <location>
        <begin position="13"/>
        <end position="254"/>
    </location>
</feature>
<dbReference type="STRING" id="273116.gene:9381296"/>
<dbReference type="GO" id="GO:0008972">
    <property type="term" value="F:phosphomethylpyrimidine kinase activity"/>
    <property type="evidence" value="ECO:0007669"/>
    <property type="project" value="InterPro"/>
</dbReference>
<dbReference type="InterPro" id="IPR013749">
    <property type="entry name" value="PM/HMP-P_kinase-1"/>
</dbReference>
<dbReference type="GO" id="GO:0008902">
    <property type="term" value="F:hydroxymethylpyrimidine kinase activity"/>
    <property type="evidence" value="ECO:0007669"/>
    <property type="project" value="TreeGrafter"/>
</dbReference>
<organism evidence="6 7">
    <name type="scientific">Thermoplasma volcanium (strain ATCC 51530 / DSM 4299 / JCM 9571 / NBRC 15438 / GSS1)</name>
    <dbReference type="NCBI Taxonomy" id="273116"/>
    <lineage>
        <taxon>Archaea</taxon>
        <taxon>Methanobacteriati</taxon>
        <taxon>Thermoplasmatota</taxon>
        <taxon>Thermoplasmata</taxon>
        <taxon>Thermoplasmatales</taxon>
        <taxon>Thermoplasmataceae</taxon>
        <taxon>Thermoplasma</taxon>
    </lineage>
</organism>
<dbReference type="HOGENOM" id="CLU_020520_0_0_2"/>
<dbReference type="PANTHER" id="PTHR20858">
    <property type="entry name" value="PHOSPHOMETHYLPYRIMIDINE KINASE"/>
    <property type="match status" value="1"/>
</dbReference>
<keyword evidence="2" id="KW-0547">Nucleotide-binding</keyword>
<dbReference type="GO" id="GO:0005524">
    <property type="term" value="F:ATP binding"/>
    <property type="evidence" value="ECO:0007669"/>
    <property type="project" value="UniProtKB-KW"/>
</dbReference>
<dbReference type="GO" id="GO:0009228">
    <property type="term" value="P:thiamine biosynthetic process"/>
    <property type="evidence" value="ECO:0007669"/>
    <property type="project" value="InterPro"/>
</dbReference>
<evidence type="ECO:0000256" key="3">
    <source>
        <dbReference type="ARBA" id="ARBA00022777"/>
    </source>
</evidence>
<name>Q97BE3_THEVO</name>